<feature type="transmembrane region" description="Helical" evidence="7">
    <location>
        <begin position="198"/>
        <end position="219"/>
    </location>
</feature>
<dbReference type="SUPFAM" id="SSF161098">
    <property type="entry name" value="MetI-like"/>
    <property type="match status" value="1"/>
</dbReference>
<feature type="domain" description="ABC transmembrane type-1" evidence="8">
    <location>
        <begin position="60"/>
        <end position="243"/>
    </location>
</feature>
<feature type="transmembrane region" description="Helical" evidence="7">
    <location>
        <begin position="12"/>
        <end position="33"/>
    </location>
</feature>
<proteinExistence type="inferred from homology"/>
<organism evidence="9 10">
    <name type="scientific">Dethiobacter alkaliphilus AHT 1</name>
    <dbReference type="NCBI Taxonomy" id="555088"/>
    <lineage>
        <taxon>Bacteria</taxon>
        <taxon>Bacillati</taxon>
        <taxon>Bacillota</taxon>
        <taxon>Dethiobacteria</taxon>
        <taxon>Dethiobacterales</taxon>
        <taxon>Dethiobacteraceae</taxon>
        <taxon>Dethiobacter</taxon>
    </lineage>
</organism>
<keyword evidence="2 7" id="KW-0813">Transport</keyword>
<keyword evidence="6 7" id="KW-0472">Membrane</keyword>
<evidence type="ECO:0000256" key="6">
    <source>
        <dbReference type="ARBA" id="ARBA00023136"/>
    </source>
</evidence>
<evidence type="ECO:0000256" key="4">
    <source>
        <dbReference type="ARBA" id="ARBA00022692"/>
    </source>
</evidence>
<dbReference type="Pfam" id="PF00528">
    <property type="entry name" value="BPD_transp_1"/>
    <property type="match status" value="1"/>
</dbReference>
<dbReference type="PANTHER" id="PTHR30043">
    <property type="entry name" value="PHOSPHONATES TRANSPORT SYSTEM PERMEASE PROTEIN"/>
    <property type="match status" value="1"/>
</dbReference>
<evidence type="ECO:0000313" key="9">
    <source>
        <dbReference type="EMBL" id="EEG77665.1"/>
    </source>
</evidence>
<name>C0GFX6_DETAL</name>
<dbReference type="GO" id="GO:0015416">
    <property type="term" value="F:ABC-type phosphonate transporter activity"/>
    <property type="evidence" value="ECO:0007669"/>
    <property type="project" value="InterPro"/>
</dbReference>
<evidence type="ECO:0000256" key="7">
    <source>
        <dbReference type="RuleBase" id="RU363032"/>
    </source>
</evidence>
<feature type="transmembrane region" description="Helical" evidence="7">
    <location>
        <begin position="112"/>
        <end position="135"/>
    </location>
</feature>
<dbReference type="NCBIfam" id="TIGR01097">
    <property type="entry name" value="PhnE"/>
    <property type="match status" value="1"/>
</dbReference>
<evidence type="ECO:0000256" key="2">
    <source>
        <dbReference type="ARBA" id="ARBA00022448"/>
    </source>
</evidence>
<dbReference type="InterPro" id="IPR000515">
    <property type="entry name" value="MetI-like"/>
</dbReference>
<dbReference type="InterPro" id="IPR035906">
    <property type="entry name" value="MetI-like_sf"/>
</dbReference>
<evidence type="ECO:0000313" key="10">
    <source>
        <dbReference type="Proteomes" id="UP000006443"/>
    </source>
</evidence>
<dbReference type="RefSeq" id="WP_008516096.1">
    <property type="nucleotide sequence ID" value="NZ_ACJM01000006.1"/>
</dbReference>
<dbReference type="GO" id="GO:0005886">
    <property type="term" value="C:plasma membrane"/>
    <property type="evidence" value="ECO:0007669"/>
    <property type="project" value="UniProtKB-SubCell"/>
</dbReference>
<dbReference type="Proteomes" id="UP000006443">
    <property type="component" value="Unassembled WGS sequence"/>
</dbReference>
<keyword evidence="10" id="KW-1185">Reference proteome</keyword>
<dbReference type="CDD" id="cd06261">
    <property type="entry name" value="TM_PBP2"/>
    <property type="match status" value="1"/>
</dbReference>
<evidence type="ECO:0000256" key="3">
    <source>
        <dbReference type="ARBA" id="ARBA00022475"/>
    </source>
</evidence>
<dbReference type="Gene3D" id="1.10.3720.10">
    <property type="entry name" value="MetI-like"/>
    <property type="match status" value="1"/>
</dbReference>
<evidence type="ECO:0000256" key="1">
    <source>
        <dbReference type="ARBA" id="ARBA00004651"/>
    </source>
</evidence>
<evidence type="ECO:0000256" key="5">
    <source>
        <dbReference type="ARBA" id="ARBA00022989"/>
    </source>
</evidence>
<sequence length="251" mass="26850">MGGFNKNTALLLLAVIIAVWSAVGTGFNLLLFLDFRNSLDFLARSWPPDWSVLRPAVSAIAETLQIAYLGTLLALILALPLSFLAAWNTAPNGVVYNGVRSVLSFIRAVPEIVFALIFVPTVSLGAMAGVLAITLHNLGVLGKLIAELVEAAERGPQEAVAASGAPGILVATHGILPQILPNVLSHAFYRMEVSVRSVLVLGFVGAGGIGQQLFIHFRMFQYEKVFVDVLAIMALVVLIDYLGAFVRSRVI</sequence>
<dbReference type="AlphaFoldDB" id="C0GFX6"/>
<comment type="subcellular location">
    <subcellularLocation>
        <location evidence="1 7">Cell membrane</location>
        <topology evidence="1 7">Multi-pass membrane protein</topology>
    </subcellularLocation>
</comment>
<feature type="transmembrane region" description="Helical" evidence="7">
    <location>
        <begin position="225"/>
        <end position="246"/>
    </location>
</feature>
<accession>C0GFX6</accession>
<keyword evidence="4 7" id="KW-0812">Transmembrane</keyword>
<gene>
    <name evidence="9" type="ORF">DealDRAFT_1385</name>
</gene>
<evidence type="ECO:0000259" key="8">
    <source>
        <dbReference type="PROSITE" id="PS50928"/>
    </source>
</evidence>
<dbReference type="OrthoDB" id="8557224at2"/>
<protein>
    <submittedName>
        <fullName evidence="9">Phosphonate ABC transporter, inner membrane subunit</fullName>
    </submittedName>
</protein>
<comment type="caution">
    <text evidence="9">The sequence shown here is derived from an EMBL/GenBank/DDBJ whole genome shotgun (WGS) entry which is preliminary data.</text>
</comment>
<dbReference type="STRING" id="555088.DealDRAFT_1385"/>
<dbReference type="eggNOG" id="COG3639">
    <property type="taxonomic scope" value="Bacteria"/>
</dbReference>
<dbReference type="PROSITE" id="PS50928">
    <property type="entry name" value="ABC_TM1"/>
    <property type="match status" value="1"/>
</dbReference>
<dbReference type="EMBL" id="ACJM01000006">
    <property type="protein sequence ID" value="EEG77665.1"/>
    <property type="molecule type" value="Genomic_DNA"/>
</dbReference>
<reference evidence="9 10" key="1">
    <citation type="submission" date="2009-02" db="EMBL/GenBank/DDBJ databases">
        <title>Sequencing of the draft genome and assembly of Dethiobacter alkaliphilus AHT 1.</title>
        <authorList>
            <consortium name="US DOE Joint Genome Institute (JGI-PGF)"/>
            <person name="Lucas S."/>
            <person name="Copeland A."/>
            <person name="Lapidus A."/>
            <person name="Glavina del Rio T."/>
            <person name="Dalin E."/>
            <person name="Tice H."/>
            <person name="Bruce D."/>
            <person name="Goodwin L."/>
            <person name="Pitluck S."/>
            <person name="Larimer F."/>
            <person name="Land M.L."/>
            <person name="Hauser L."/>
            <person name="Muyzer G."/>
        </authorList>
    </citation>
    <scope>NUCLEOTIDE SEQUENCE [LARGE SCALE GENOMIC DNA]</scope>
    <source>
        <strain evidence="9 10">AHT 1</strain>
    </source>
</reference>
<comment type="similarity">
    <text evidence="7">Belongs to the binding-protein-dependent transport system permease family.</text>
</comment>
<keyword evidence="3" id="KW-1003">Cell membrane</keyword>
<dbReference type="InterPro" id="IPR005769">
    <property type="entry name" value="PhnE/PtxC"/>
</dbReference>
<keyword evidence="5 7" id="KW-1133">Transmembrane helix</keyword>
<feature type="transmembrane region" description="Helical" evidence="7">
    <location>
        <begin position="66"/>
        <end position="87"/>
    </location>
</feature>
<dbReference type="PANTHER" id="PTHR30043:SF1">
    <property type="entry name" value="ABC TRANSPORT SYSTEM PERMEASE PROTEIN P69"/>
    <property type="match status" value="1"/>
</dbReference>